<reference evidence="3" key="1">
    <citation type="submission" date="2025-08" db="UniProtKB">
        <authorList>
            <consortium name="RefSeq"/>
        </authorList>
    </citation>
    <scope>IDENTIFICATION</scope>
</reference>
<dbReference type="PaxDb" id="121845-A0A3Q0J2W1"/>
<evidence type="ECO:0000313" key="3">
    <source>
        <dbReference type="RefSeq" id="XP_026681070.1"/>
    </source>
</evidence>
<gene>
    <name evidence="3" type="primary">LOC103511529</name>
</gene>
<feature type="region of interest" description="Disordered" evidence="1">
    <location>
        <begin position="41"/>
        <end position="65"/>
    </location>
</feature>
<accession>A0A3Q0J2W1</accession>
<dbReference type="PANTHER" id="PTHR15141">
    <property type="entry name" value="TRANSCRIPTION ELONGATION FACTOR B POLYPEPTIDE 3"/>
    <property type="match status" value="1"/>
</dbReference>
<protein>
    <submittedName>
        <fullName evidence="3">Uncharacterized protein LOC103511529</fullName>
    </submittedName>
</protein>
<feature type="compositionally biased region" description="Basic and acidic residues" evidence="1">
    <location>
        <begin position="1"/>
        <end position="12"/>
    </location>
</feature>
<feature type="region of interest" description="Disordered" evidence="1">
    <location>
        <begin position="1"/>
        <end position="26"/>
    </location>
</feature>
<evidence type="ECO:0000313" key="2">
    <source>
        <dbReference type="Proteomes" id="UP000079169"/>
    </source>
</evidence>
<dbReference type="RefSeq" id="XP_026681070.1">
    <property type="nucleotide sequence ID" value="XM_026825269.1"/>
</dbReference>
<dbReference type="STRING" id="121845.A0A3Q0J2W1"/>
<keyword evidence="2" id="KW-1185">Reference proteome</keyword>
<evidence type="ECO:0000256" key="1">
    <source>
        <dbReference type="SAM" id="MobiDB-lite"/>
    </source>
</evidence>
<proteinExistence type="predicted"/>
<dbReference type="PANTHER" id="PTHR15141:SF76">
    <property type="entry name" value="TRANSCRIPTION ELONGATION FACTOR B POLYPEPTIDE 3"/>
    <property type="match status" value="1"/>
</dbReference>
<dbReference type="GeneID" id="103511529"/>
<name>A0A3Q0J2W1_DIACI</name>
<dbReference type="AlphaFoldDB" id="A0A3Q0J2W1"/>
<dbReference type="InterPro" id="IPR051870">
    <property type="entry name" value="Elongin-A_domain"/>
</dbReference>
<feature type="compositionally biased region" description="Polar residues" evidence="1">
    <location>
        <begin position="14"/>
        <end position="26"/>
    </location>
</feature>
<dbReference type="OMA" id="ANNPLMK"/>
<organism evidence="2 3">
    <name type="scientific">Diaphorina citri</name>
    <name type="common">Asian citrus psyllid</name>
    <dbReference type="NCBI Taxonomy" id="121845"/>
    <lineage>
        <taxon>Eukaryota</taxon>
        <taxon>Metazoa</taxon>
        <taxon>Ecdysozoa</taxon>
        <taxon>Arthropoda</taxon>
        <taxon>Hexapoda</taxon>
        <taxon>Insecta</taxon>
        <taxon>Pterygota</taxon>
        <taxon>Neoptera</taxon>
        <taxon>Paraneoptera</taxon>
        <taxon>Hemiptera</taxon>
        <taxon>Sternorrhyncha</taxon>
        <taxon>Psylloidea</taxon>
        <taxon>Psyllidae</taxon>
        <taxon>Diaphorininae</taxon>
        <taxon>Diaphorina</taxon>
    </lineage>
</organism>
<sequence>MLEREKKLKEVRQTIAQSKKQSTPVRTTKLAYVDSSFVKPPRQVARQQARHGTGSGSSSGLVSNTNKAEVVAKATVGAYSNQSMLGGPAVPVAPVKLGNAGVSVGANNPLMKKKKAPLMMKALQSFKGIRKR</sequence>
<dbReference type="KEGG" id="dci:103511529"/>
<dbReference type="Proteomes" id="UP000079169">
    <property type="component" value="Unplaced"/>
</dbReference>